<evidence type="ECO:0000313" key="5">
    <source>
        <dbReference type="Proteomes" id="UP001153709"/>
    </source>
</evidence>
<sequence length="454" mass="52037">MTTSRVIRGTRAKVFLYLCGILIIVGIIACYNNTLSHLDDVKKSNFICHQQEENLSTQLQVISDYKQRLEKTLKTEQADHVQTKANLENRLKEERSKYENEANDMKHKLESVQQHLNLLQTQYDDYKEETDKAQKQQQEEINNLEARISELLEEQKKIRSSKESLKTQYTELQSEKEKLAKELQENQNKYNNDEELSKLKKENKELKDEVEHLKAKCNNQETLAEPKVLQVEDTNKNNNILETNELNKDEKIAHQEPDTGARNAPLFVLAQPYANDNKAISSSTSSNNVLKPSQASLDGARPILVPTLTPVSARKDNKVPDGVVAIPEKKEEEVVNARYQNARESANEPVPQAEKAAKDEIEKENVAHEVFDAPLFHDGLQFDNNDNFKQVDKPNFDKKHIDALGAPHDKDKKNQEDQGDYKDQNDVQLEENDDDDGDGYDDHLARQKEPAVRN</sequence>
<dbReference type="PROSITE" id="PS51257">
    <property type="entry name" value="PROKAR_LIPOPROTEIN"/>
    <property type="match status" value="1"/>
</dbReference>
<keyword evidence="3" id="KW-1133">Transmembrane helix</keyword>
<keyword evidence="1" id="KW-0175">Coiled coil</keyword>
<reference evidence="4" key="1">
    <citation type="submission" date="2022-01" db="EMBL/GenBank/DDBJ databases">
        <authorList>
            <person name="King R."/>
        </authorList>
    </citation>
    <scope>NUCLEOTIDE SEQUENCE</scope>
</reference>
<dbReference type="EMBL" id="OU898278">
    <property type="protein sequence ID" value="CAG9832438.1"/>
    <property type="molecule type" value="Genomic_DNA"/>
</dbReference>
<evidence type="ECO:0000256" key="1">
    <source>
        <dbReference type="SAM" id="Coils"/>
    </source>
</evidence>
<gene>
    <name evidence="4" type="ORF">DIABBA_LOCUS5918</name>
</gene>
<dbReference type="Proteomes" id="UP001153709">
    <property type="component" value="Chromosome 3"/>
</dbReference>
<feature type="compositionally biased region" description="Basic and acidic residues" evidence="2">
    <location>
        <begin position="440"/>
        <end position="454"/>
    </location>
</feature>
<feature type="compositionally biased region" description="Basic and acidic residues" evidence="2">
    <location>
        <begin position="389"/>
        <end position="425"/>
    </location>
</feature>
<dbReference type="OrthoDB" id="6288648at2759"/>
<name>A0A9N9XBF1_DIABA</name>
<keyword evidence="3" id="KW-0472">Membrane</keyword>
<feature type="coiled-coil region" evidence="1">
    <location>
        <begin position="66"/>
        <end position="223"/>
    </location>
</feature>
<feature type="compositionally biased region" description="Acidic residues" evidence="2">
    <location>
        <begin position="428"/>
        <end position="439"/>
    </location>
</feature>
<organism evidence="4 5">
    <name type="scientific">Diabrotica balteata</name>
    <name type="common">Banded cucumber beetle</name>
    <dbReference type="NCBI Taxonomy" id="107213"/>
    <lineage>
        <taxon>Eukaryota</taxon>
        <taxon>Metazoa</taxon>
        <taxon>Ecdysozoa</taxon>
        <taxon>Arthropoda</taxon>
        <taxon>Hexapoda</taxon>
        <taxon>Insecta</taxon>
        <taxon>Pterygota</taxon>
        <taxon>Neoptera</taxon>
        <taxon>Endopterygota</taxon>
        <taxon>Coleoptera</taxon>
        <taxon>Polyphaga</taxon>
        <taxon>Cucujiformia</taxon>
        <taxon>Chrysomeloidea</taxon>
        <taxon>Chrysomelidae</taxon>
        <taxon>Galerucinae</taxon>
        <taxon>Diabroticina</taxon>
        <taxon>Diabroticites</taxon>
        <taxon>Diabrotica</taxon>
    </lineage>
</organism>
<feature type="transmembrane region" description="Helical" evidence="3">
    <location>
        <begin position="14"/>
        <end position="34"/>
    </location>
</feature>
<proteinExistence type="predicted"/>
<keyword evidence="3" id="KW-0812">Transmembrane</keyword>
<evidence type="ECO:0000256" key="3">
    <source>
        <dbReference type="SAM" id="Phobius"/>
    </source>
</evidence>
<feature type="region of interest" description="Disordered" evidence="2">
    <location>
        <begin position="386"/>
        <end position="454"/>
    </location>
</feature>
<evidence type="ECO:0000256" key="2">
    <source>
        <dbReference type="SAM" id="MobiDB-lite"/>
    </source>
</evidence>
<dbReference type="AlphaFoldDB" id="A0A9N9XBF1"/>
<protein>
    <recommendedName>
        <fullName evidence="6">Golgi integral membrane protein 4</fullName>
    </recommendedName>
</protein>
<accession>A0A9N9XBF1</accession>
<evidence type="ECO:0008006" key="6">
    <source>
        <dbReference type="Google" id="ProtNLM"/>
    </source>
</evidence>
<dbReference type="Gene3D" id="1.10.287.1490">
    <property type="match status" value="1"/>
</dbReference>
<evidence type="ECO:0000313" key="4">
    <source>
        <dbReference type="EMBL" id="CAG9832438.1"/>
    </source>
</evidence>
<keyword evidence="5" id="KW-1185">Reference proteome</keyword>